<feature type="transmembrane region" description="Helical" evidence="7">
    <location>
        <begin position="108"/>
        <end position="128"/>
    </location>
</feature>
<dbReference type="SUPFAM" id="SSF103473">
    <property type="entry name" value="MFS general substrate transporter"/>
    <property type="match status" value="1"/>
</dbReference>
<feature type="transmembrane region" description="Helical" evidence="7">
    <location>
        <begin position="399"/>
        <end position="417"/>
    </location>
</feature>
<keyword evidence="5 7" id="KW-0472">Membrane</keyword>
<evidence type="ECO:0000256" key="7">
    <source>
        <dbReference type="SAM" id="Phobius"/>
    </source>
</evidence>
<dbReference type="PANTHER" id="PTHR11654">
    <property type="entry name" value="OLIGOPEPTIDE TRANSPORTER-RELATED"/>
    <property type="match status" value="1"/>
</dbReference>
<evidence type="ECO:0008006" key="10">
    <source>
        <dbReference type="Google" id="ProtNLM"/>
    </source>
</evidence>
<feature type="transmembrane region" description="Helical" evidence="7">
    <location>
        <begin position="429"/>
        <end position="451"/>
    </location>
</feature>
<keyword evidence="3 6" id="KW-0812">Transmembrane</keyword>
<dbReference type="EMBL" id="LN731879">
    <property type="protein sequence ID" value="CEP15115.1"/>
    <property type="molecule type" value="Genomic_DNA"/>
</dbReference>
<dbReference type="Pfam" id="PF00854">
    <property type="entry name" value="PTR2"/>
    <property type="match status" value="1"/>
</dbReference>
<evidence type="ECO:0000256" key="3">
    <source>
        <dbReference type="ARBA" id="ARBA00022692"/>
    </source>
</evidence>
<evidence type="ECO:0000256" key="5">
    <source>
        <dbReference type="ARBA" id="ARBA00023136"/>
    </source>
</evidence>
<feature type="transmembrane region" description="Helical" evidence="7">
    <location>
        <begin position="536"/>
        <end position="554"/>
    </location>
</feature>
<reference evidence="8 9" key="1">
    <citation type="submission" date="2014-09" db="EMBL/GenBank/DDBJ databases">
        <authorList>
            <person name="Ellenberger Sabrina"/>
        </authorList>
    </citation>
    <scope>NUCLEOTIDE SEQUENCE [LARGE SCALE GENOMIC DNA]</scope>
    <source>
        <strain evidence="8 9">CBS 412.66</strain>
    </source>
</reference>
<dbReference type="PROSITE" id="PS01023">
    <property type="entry name" value="PTR2_2"/>
    <property type="match status" value="1"/>
</dbReference>
<dbReference type="InterPro" id="IPR018456">
    <property type="entry name" value="PTR2_symporter_CS"/>
</dbReference>
<comment type="subcellular location">
    <subcellularLocation>
        <location evidence="1 6">Membrane</location>
        <topology evidence="1 6">Multi-pass membrane protein</topology>
    </subcellularLocation>
</comment>
<dbReference type="InterPro" id="IPR036259">
    <property type="entry name" value="MFS_trans_sf"/>
</dbReference>
<dbReference type="GO" id="GO:0006857">
    <property type="term" value="P:oligopeptide transport"/>
    <property type="evidence" value="ECO:0007669"/>
    <property type="project" value="InterPro"/>
</dbReference>
<accession>A0A0B7N9F6</accession>
<evidence type="ECO:0000256" key="4">
    <source>
        <dbReference type="ARBA" id="ARBA00022989"/>
    </source>
</evidence>
<feature type="transmembrane region" description="Helical" evidence="7">
    <location>
        <begin position="471"/>
        <end position="493"/>
    </location>
</feature>
<keyword evidence="9" id="KW-1185">Reference proteome</keyword>
<dbReference type="GO" id="GO:0022857">
    <property type="term" value="F:transmembrane transporter activity"/>
    <property type="evidence" value="ECO:0007669"/>
    <property type="project" value="InterPro"/>
</dbReference>
<proteinExistence type="inferred from homology"/>
<gene>
    <name evidence="8" type="primary">PARPA_09316.1 scaffold 36060</name>
</gene>
<feature type="transmembrane region" description="Helical" evidence="7">
    <location>
        <begin position="226"/>
        <end position="245"/>
    </location>
</feature>
<keyword evidence="4 7" id="KW-1133">Transmembrane helix</keyword>
<feature type="transmembrane region" description="Helical" evidence="7">
    <location>
        <begin position="167"/>
        <end position="188"/>
    </location>
</feature>
<organism evidence="8 9">
    <name type="scientific">Parasitella parasitica</name>
    <dbReference type="NCBI Taxonomy" id="35722"/>
    <lineage>
        <taxon>Eukaryota</taxon>
        <taxon>Fungi</taxon>
        <taxon>Fungi incertae sedis</taxon>
        <taxon>Mucoromycota</taxon>
        <taxon>Mucoromycotina</taxon>
        <taxon>Mucoromycetes</taxon>
        <taxon>Mucorales</taxon>
        <taxon>Mucorineae</taxon>
        <taxon>Mucoraceae</taxon>
        <taxon>Parasitella</taxon>
    </lineage>
</organism>
<dbReference type="Gene3D" id="1.20.1250.20">
    <property type="entry name" value="MFS general substrate transporter like domains"/>
    <property type="match status" value="1"/>
</dbReference>
<comment type="similarity">
    <text evidence="2 6">Belongs to the major facilitator superfamily. Proton-dependent oligopeptide transporter (POT/PTR) (TC 2.A.17) family.</text>
</comment>
<dbReference type="PROSITE" id="PS01022">
    <property type="entry name" value="PTR2_1"/>
    <property type="match status" value="1"/>
</dbReference>
<dbReference type="Proteomes" id="UP000054107">
    <property type="component" value="Unassembled WGS sequence"/>
</dbReference>
<evidence type="ECO:0000256" key="2">
    <source>
        <dbReference type="ARBA" id="ARBA00005982"/>
    </source>
</evidence>
<keyword evidence="6" id="KW-0813">Transport</keyword>
<dbReference type="GO" id="GO:0016020">
    <property type="term" value="C:membrane"/>
    <property type="evidence" value="ECO:0007669"/>
    <property type="project" value="UniProtKB-SubCell"/>
</dbReference>
<protein>
    <recommendedName>
        <fullName evidence="10">Major facilitator superfamily (MFS) profile domain-containing protein</fullName>
    </recommendedName>
</protein>
<sequence>MSVLKEDDKKFEANFDVTTEVEYENDEVQNAHQKTANLRRVAEGIPLAACFILVNEFCERQDIFLTTIYNVCRFAYYGGSTPFQNYVQNGPTDDPAGELNRGQSTATALQNFFTFFCYFTPMLGAIIADGYIGRYWTIIIFSIVYMVGWLILTTTSIPSALASGAGFPGYVVALVVIGFGTGGIKGIVSPLCADQYRKTENYVKELKSGELVVVDYDLSIQHLYNWFYWAINVGSLLGGVICPLLELNVGFYAAFLLPTCMFAVAILVFVAGSKLYYKPPATDSVILKAWRVVKFAITQSKLPENKEARKRSKDVMDFAKRDSDIPAVSEWSVEASEKVKWDDTFVDELKQAIMACKIFIPLSIYWVSYNQLSNNLLSQAGVMSKPAGLPNDIMNNFDPIALIIFIPITDGVLYPLLRKYKINFASQKRITVGFFLGAFAMVYASVVQHYIYMDDLFISSMGKQSNVSVFLQIPCYVLIAFSEIFASITSMEYAYTHAPKSMKSLVSALSLWPNCVAALISLAISPSAHDPNMTYVYAGVAVGAFVTGIIYYAIFRHYDVIDEEARLKKMADQDAIGYQMEEKVAPPVIEAEAEAVEKLH</sequence>
<evidence type="ECO:0000256" key="6">
    <source>
        <dbReference type="RuleBase" id="RU003755"/>
    </source>
</evidence>
<dbReference type="AlphaFoldDB" id="A0A0B7N9F6"/>
<evidence type="ECO:0000256" key="1">
    <source>
        <dbReference type="ARBA" id="ARBA00004141"/>
    </source>
</evidence>
<name>A0A0B7N9F6_9FUNG</name>
<feature type="transmembrane region" description="Helical" evidence="7">
    <location>
        <begin position="505"/>
        <end position="524"/>
    </location>
</feature>
<dbReference type="InterPro" id="IPR000109">
    <property type="entry name" value="POT_fam"/>
</dbReference>
<feature type="transmembrane region" description="Helical" evidence="7">
    <location>
        <begin position="135"/>
        <end position="161"/>
    </location>
</feature>
<dbReference type="OrthoDB" id="8904098at2759"/>
<evidence type="ECO:0000313" key="9">
    <source>
        <dbReference type="Proteomes" id="UP000054107"/>
    </source>
</evidence>
<evidence type="ECO:0000313" key="8">
    <source>
        <dbReference type="EMBL" id="CEP15115.1"/>
    </source>
</evidence>
<feature type="transmembrane region" description="Helical" evidence="7">
    <location>
        <begin position="251"/>
        <end position="271"/>
    </location>
</feature>
<feature type="transmembrane region" description="Helical" evidence="7">
    <location>
        <begin position="352"/>
        <end position="369"/>
    </location>
</feature>